<dbReference type="STRING" id="203124.Tery_4214"/>
<organism evidence="2">
    <name type="scientific">Trichodesmium erythraeum (strain IMS101)</name>
    <dbReference type="NCBI Taxonomy" id="203124"/>
    <lineage>
        <taxon>Bacteria</taxon>
        <taxon>Bacillati</taxon>
        <taxon>Cyanobacteriota</taxon>
        <taxon>Cyanophyceae</taxon>
        <taxon>Oscillatoriophycideae</taxon>
        <taxon>Oscillatoriales</taxon>
        <taxon>Microcoleaceae</taxon>
        <taxon>Trichodesmium</taxon>
    </lineage>
</organism>
<dbReference type="HOGENOM" id="CLU_103720_0_0_3"/>
<feature type="domain" description="LRAT" evidence="1">
    <location>
        <begin position="12"/>
        <end position="106"/>
    </location>
</feature>
<dbReference type="KEGG" id="ter:Tery_4214"/>
<dbReference type="AlphaFoldDB" id="Q10X09"/>
<dbReference type="OrthoDB" id="9812095at2"/>
<dbReference type="RefSeq" id="WP_011613545.1">
    <property type="nucleotide sequence ID" value="NC_008312.1"/>
</dbReference>
<sequence>MARGEQIYTIREFLNIDGVYEHHGIDYGDGTVIHYRKGTETIERTSKAYFTDGRKVYVKRYPLRYIADTVIQRAENRLGERKYNIIFNNCEHFASWCITGVSDSQQIKNFIPLLNYIDIEQISEQVKEAIFGGKTQVNTDKLVSQALADIKVAWENIQSEYKQNLQEVYDWQNVAVAALRKEREDLACAALMRKRKHQERADELAGSLQRLATITEKLLRSKNLICKY</sequence>
<name>Q10X09_TRIEI</name>
<dbReference type="Gene3D" id="3.90.1720.10">
    <property type="entry name" value="endopeptidase domain like (from Nostoc punctiforme)"/>
    <property type="match status" value="1"/>
</dbReference>
<dbReference type="Pfam" id="PF04970">
    <property type="entry name" value="LRAT"/>
    <property type="match status" value="1"/>
</dbReference>
<dbReference type="EMBL" id="CP000393">
    <property type="protein sequence ID" value="ABG53215.1"/>
    <property type="molecule type" value="Genomic_DNA"/>
</dbReference>
<dbReference type="PANTHER" id="PTHR46137">
    <property type="entry name" value="OS05G0310600 PROTEIN"/>
    <property type="match status" value="1"/>
</dbReference>
<dbReference type="eggNOG" id="COG1842">
    <property type="taxonomic scope" value="Bacteria"/>
</dbReference>
<proteinExistence type="predicted"/>
<evidence type="ECO:0000313" key="2">
    <source>
        <dbReference type="EMBL" id="ABG53215.1"/>
    </source>
</evidence>
<dbReference type="PANTHER" id="PTHR46137:SF1">
    <property type="entry name" value="LRAT DOMAIN-CONTAINING PROTEIN"/>
    <property type="match status" value="1"/>
</dbReference>
<protein>
    <recommendedName>
        <fullName evidence="1">LRAT domain-containing protein</fullName>
    </recommendedName>
</protein>
<accession>Q10X09</accession>
<evidence type="ECO:0000259" key="1">
    <source>
        <dbReference type="PROSITE" id="PS51934"/>
    </source>
</evidence>
<gene>
    <name evidence="2" type="ordered locus">Tery_4214</name>
</gene>
<dbReference type="InterPro" id="IPR007053">
    <property type="entry name" value="LRAT_dom"/>
</dbReference>
<reference evidence="2" key="1">
    <citation type="submission" date="2006-06" db="EMBL/GenBank/DDBJ databases">
        <title>Complete sequence of Trichodesmium erythraeum IMS101.</title>
        <authorList>
            <consortium name="US DOE Joint Genome Institute"/>
            <person name="Copeland A."/>
            <person name="Lucas S."/>
            <person name="Lapidus A."/>
            <person name="Barry K."/>
            <person name="Detter J.C."/>
            <person name="Glavina del Rio T."/>
            <person name="Hammon N."/>
            <person name="Israni S."/>
            <person name="Dalin E."/>
            <person name="Tice H."/>
            <person name="Pitluck S."/>
            <person name="Kiss H."/>
            <person name="Munk A.C."/>
            <person name="Brettin T."/>
            <person name="Bruce D."/>
            <person name="Han C."/>
            <person name="Tapia R."/>
            <person name="Gilna P."/>
            <person name="Schmutz J."/>
            <person name="Larimer F."/>
            <person name="Land M."/>
            <person name="Hauser L."/>
            <person name="Kyrpides N."/>
            <person name="Kim E."/>
            <person name="Richardson P."/>
        </authorList>
    </citation>
    <scope>NUCLEOTIDE SEQUENCE [LARGE SCALE GENOMIC DNA]</scope>
    <source>
        <strain evidence="2">IMS101</strain>
    </source>
</reference>
<dbReference type="PROSITE" id="PS51934">
    <property type="entry name" value="LRAT"/>
    <property type="match status" value="1"/>
</dbReference>